<keyword evidence="9" id="KW-0812">Transmembrane</keyword>
<dbReference type="InterPro" id="IPR008972">
    <property type="entry name" value="Cupredoxin"/>
</dbReference>
<name>A0ABD5PYF0_9EURY</name>
<dbReference type="CDD" id="cd04220">
    <property type="entry name" value="Halocyanin"/>
    <property type="match status" value="1"/>
</dbReference>
<dbReference type="PROSITE" id="PS51318">
    <property type="entry name" value="TAT"/>
    <property type="match status" value="1"/>
</dbReference>
<feature type="transmembrane region" description="Helical" evidence="9">
    <location>
        <begin position="161"/>
        <end position="180"/>
    </location>
</feature>
<dbReference type="RefSeq" id="WP_254267099.1">
    <property type="nucleotide sequence ID" value="NZ_CP100400.1"/>
</dbReference>
<feature type="binding site" evidence="7">
    <location>
        <position position="134"/>
    </location>
    <ligand>
        <name>Cu cation</name>
        <dbReference type="ChEBI" id="CHEBI:23378"/>
    </ligand>
</feature>
<evidence type="ECO:0000256" key="9">
    <source>
        <dbReference type="SAM" id="Phobius"/>
    </source>
</evidence>
<protein>
    <submittedName>
        <fullName evidence="11">Plastocyanin/azurin family copper-binding protein</fullName>
    </submittedName>
</protein>
<keyword evidence="2" id="KW-0813">Transport</keyword>
<organism evidence="11 12">
    <name type="scientific">Halorussus aquaticus</name>
    <dbReference type="NCBI Taxonomy" id="2953748"/>
    <lineage>
        <taxon>Archaea</taxon>
        <taxon>Methanobacteriati</taxon>
        <taxon>Methanobacteriota</taxon>
        <taxon>Stenosarchaea group</taxon>
        <taxon>Halobacteria</taxon>
        <taxon>Halobacteriales</taxon>
        <taxon>Haladaptataceae</taxon>
        <taxon>Halorussus</taxon>
    </lineage>
</organism>
<evidence type="ECO:0000256" key="4">
    <source>
        <dbReference type="ARBA" id="ARBA00022982"/>
    </source>
</evidence>
<dbReference type="InterPro" id="IPR000923">
    <property type="entry name" value="BlueCu_1"/>
</dbReference>
<evidence type="ECO:0000256" key="5">
    <source>
        <dbReference type="ARBA" id="ARBA00023008"/>
    </source>
</evidence>
<keyword evidence="12" id="KW-1185">Reference proteome</keyword>
<feature type="compositionally biased region" description="Low complexity" evidence="8">
    <location>
        <begin position="26"/>
        <end position="39"/>
    </location>
</feature>
<dbReference type="InterPro" id="IPR006311">
    <property type="entry name" value="TAT_signal"/>
</dbReference>
<evidence type="ECO:0000256" key="7">
    <source>
        <dbReference type="PIRSR" id="PIRSR602387-1"/>
    </source>
</evidence>
<keyword evidence="4" id="KW-0249">Electron transport</keyword>
<evidence type="ECO:0000256" key="6">
    <source>
        <dbReference type="ARBA" id="ARBA00023136"/>
    </source>
</evidence>
<keyword evidence="9" id="KW-1133">Transmembrane helix</keyword>
<evidence type="ECO:0000256" key="1">
    <source>
        <dbReference type="ARBA" id="ARBA00004370"/>
    </source>
</evidence>
<evidence type="ECO:0000256" key="8">
    <source>
        <dbReference type="SAM" id="MobiDB-lite"/>
    </source>
</evidence>
<evidence type="ECO:0000256" key="2">
    <source>
        <dbReference type="ARBA" id="ARBA00022448"/>
    </source>
</evidence>
<dbReference type="PROSITE" id="PS00196">
    <property type="entry name" value="COPPER_BLUE"/>
    <property type="match status" value="1"/>
</dbReference>
<dbReference type="GO" id="GO:0016020">
    <property type="term" value="C:membrane"/>
    <property type="evidence" value="ECO:0007669"/>
    <property type="project" value="UniProtKB-SubCell"/>
</dbReference>
<feature type="region of interest" description="Disordered" evidence="8">
    <location>
        <begin position="84"/>
        <end position="106"/>
    </location>
</feature>
<dbReference type="PRINTS" id="PR00157">
    <property type="entry name" value="PLASTOCYANIN"/>
</dbReference>
<evidence type="ECO:0000259" key="10">
    <source>
        <dbReference type="Pfam" id="PF00127"/>
    </source>
</evidence>
<gene>
    <name evidence="11" type="ORF">ACFO9K_04050</name>
</gene>
<feature type="binding site" evidence="7">
    <location>
        <position position="126"/>
    </location>
    <ligand>
        <name>Cu cation</name>
        <dbReference type="ChEBI" id="CHEBI:23378"/>
    </ligand>
</feature>
<keyword evidence="5 7" id="KW-0186">Copper</keyword>
<comment type="caution">
    <text evidence="11">The sequence shown here is derived from an EMBL/GenBank/DDBJ whole genome shotgun (WGS) entry which is preliminary data.</text>
</comment>
<keyword evidence="3 7" id="KW-0479">Metal-binding</keyword>
<dbReference type="InterPro" id="IPR002387">
    <property type="entry name" value="Plastocyanin"/>
</dbReference>
<evidence type="ECO:0000313" key="12">
    <source>
        <dbReference type="Proteomes" id="UP001595945"/>
    </source>
</evidence>
<dbReference type="PANTHER" id="PTHR34192:SF10">
    <property type="entry name" value="PLASTOCYANIN MAJOR ISOFORM, CHLOROPLASTIC-RELATED"/>
    <property type="match status" value="1"/>
</dbReference>
<evidence type="ECO:0000256" key="3">
    <source>
        <dbReference type="ARBA" id="ARBA00022723"/>
    </source>
</evidence>
<dbReference type="Pfam" id="PF00127">
    <property type="entry name" value="Copper-bind"/>
    <property type="match status" value="1"/>
</dbReference>
<proteinExistence type="predicted"/>
<dbReference type="InterPro" id="IPR028871">
    <property type="entry name" value="BlueCu_1_BS"/>
</dbReference>
<comment type="cofactor">
    <cofactor evidence="7">
        <name>Cu(2+)</name>
        <dbReference type="ChEBI" id="CHEBI:29036"/>
    </cofactor>
    <text evidence="7">The crystal structure with reduced Cu(1+) has also been determined.</text>
</comment>
<dbReference type="AlphaFoldDB" id="A0ABD5PYF0"/>
<dbReference type="GeneID" id="73045521"/>
<dbReference type="PANTHER" id="PTHR34192">
    <property type="entry name" value="PLASTOCYANIN MAJOR ISOFORM, CHLOROPLASTIC-RELATED"/>
    <property type="match status" value="1"/>
</dbReference>
<feature type="binding site" evidence="7">
    <location>
        <position position="82"/>
    </location>
    <ligand>
        <name>Cu cation</name>
        <dbReference type="ChEBI" id="CHEBI:23378"/>
    </ligand>
</feature>
<feature type="domain" description="Blue (type 1) copper" evidence="10">
    <location>
        <begin position="52"/>
        <end position="141"/>
    </location>
</feature>
<accession>A0ABD5PYF0</accession>
<evidence type="ECO:0000313" key="11">
    <source>
        <dbReference type="EMBL" id="MFC4823428.1"/>
    </source>
</evidence>
<keyword evidence="6 9" id="KW-0472">Membrane</keyword>
<comment type="subcellular location">
    <subcellularLocation>
        <location evidence="1">Membrane</location>
    </subcellularLocation>
</comment>
<sequence length="191" mass="19466">MSTEGSESVTRRGFMRAATGTAAAAGAAGTASAESQETTSGGGGGGTEEVVVGPGGSLVFEPAELTIAPGTTVKWVWESDNHNVVPESQPDGANWEGTDGGASKTYNTGHEYSHTFETTGTYEYFCQPHKTAGMVGTITVQEGGEQTGSSGPAIPSSAKTLGIATTAALVFTLGLAYFFMKYGGDYGQAEQ</sequence>
<dbReference type="SUPFAM" id="SSF49503">
    <property type="entry name" value="Cupredoxins"/>
    <property type="match status" value="1"/>
</dbReference>
<reference evidence="11 12" key="1">
    <citation type="journal article" date="2019" name="Int. J. Syst. Evol. Microbiol.">
        <title>The Global Catalogue of Microorganisms (GCM) 10K type strain sequencing project: providing services to taxonomists for standard genome sequencing and annotation.</title>
        <authorList>
            <consortium name="The Broad Institute Genomics Platform"/>
            <consortium name="The Broad Institute Genome Sequencing Center for Infectious Disease"/>
            <person name="Wu L."/>
            <person name="Ma J."/>
        </authorList>
    </citation>
    <scope>NUCLEOTIDE SEQUENCE [LARGE SCALE GENOMIC DNA]</scope>
    <source>
        <strain evidence="11 12">XZYJ18</strain>
    </source>
</reference>
<feature type="region of interest" description="Disordered" evidence="8">
    <location>
        <begin position="26"/>
        <end position="54"/>
    </location>
</feature>
<dbReference type="EMBL" id="JBHSHT010000001">
    <property type="protein sequence ID" value="MFC4823428.1"/>
    <property type="molecule type" value="Genomic_DNA"/>
</dbReference>
<dbReference type="Gene3D" id="2.60.40.420">
    <property type="entry name" value="Cupredoxins - blue copper proteins"/>
    <property type="match status" value="1"/>
</dbReference>
<feature type="binding site" evidence="7">
    <location>
        <position position="129"/>
    </location>
    <ligand>
        <name>Cu cation</name>
        <dbReference type="ChEBI" id="CHEBI:23378"/>
    </ligand>
</feature>
<dbReference type="GO" id="GO:0046872">
    <property type="term" value="F:metal ion binding"/>
    <property type="evidence" value="ECO:0007669"/>
    <property type="project" value="UniProtKB-KW"/>
</dbReference>
<dbReference type="Proteomes" id="UP001595945">
    <property type="component" value="Unassembled WGS sequence"/>
</dbReference>